<dbReference type="GO" id="GO:0005886">
    <property type="term" value="C:plasma membrane"/>
    <property type="evidence" value="ECO:0007669"/>
    <property type="project" value="TreeGrafter"/>
</dbReference>
<dbReference type="InterPro" id="IPR036179">
    <property type="entry name" value="Ig-like_dom_sf"/>
</dbReference>
<feature type="domain" description="Ig-like" evidence="2">
    <location>
        <begin position="81"/>
        <end position="176"/>
    </location>
</feature>
<evidence type="ECO:0000256" key="1">
    <source>
        <dbReference type="ARBA" id="ARBA00023319"/>
    </source>
</evidence>
<reference evidence="3 4" key="1">
    <citation type="submission" date="2021-06" db="EMBL/GenBank/DDBJ databases">
        <title>Caerostris darwini draft genome.</title>
        <authorList>
            <person name="Kono N."/>
            <person name="Arakawa K."/>
        </authorList>
    </citation>
    <scope>NUCLEOTIDE SEQUENCE [LARGE SCALE GENOMIC DNA]</scope>
</reference>
<dbReference type="FunFam" id="2.60.40.10:FF:000104">
    <property type="entry name" value="Down syndrome cell adhesion molecule b"/>
    <property type="match status" value="1"/>
</dbReference>
<dbReference type="InterPro" id="IPR003599">
    <property type="entry name" value="Ig_sub"/>
</dbReference>
<dbReference type="GO" id="GO:0030424">
    <property type="term" value="C:axon"/>
    <property type="evidence" value="ECO:0007669"/>
    <property type="project" value="TreeGrafter"/>
</dbReference>
<evidence type="ECO:0000313" key="3">
    <source>
        <dbReference type="EMBL" id="GIY52383.1"/>
    </source>
</evidence>
<dbReference type="Gene3D" id="2.60.40.10">
    <property type="entry name" value="Immunoglobulins"/>
    <property type="match status" value="3"/>
</dbReference>
<evidence type="ECO:0000313" key="4">
    <source>
        <dbReference type="Proteomes" id="UP001054837"/>
    </source>
</evidence>
<dbReference type="InterPro" id="IPR013783">
    <property type="entry name" value="Ig-like_fold"/>
</dbReference>
<name>A0AAV4U3M2_9ARAC</name>
<dbReference type="SMART" id="SM00409">
    <property type="entry name" value="IG"/>
    <property type="match status" value="1"/>
</dbReference>
<dbReference type="AlphaFoldDB" id="A0AAV4U3M2"/>
<sequence length="272" mass="30503">MFHTEVDYSFVAGPVLDPFNFPENLREGRRTTLTCIVSAGDPPISFRWEKDGEPIQPAVLDVSVEYLNQYTSTLFSKRLPPRWVIEPKDVEVVQGSSVRVDCQAEGYPRPIIRWKQLVGVHGNPESFQTIMSSARMQVLENGSLLILEASPSDGGSFLCQAFNRIGPGLSKMLTITVHVPAHFKTKFNAQKAKKGDQVNLNCKAQGDRPITITWYKDGEVLANGTIPRYIVLCKLLHSSYVIAFSPAIRDLKWSLFSSPILPFLLLYSYLIL</sequence>
<dbReference type="SUPFAM" id="SSF48726">
    <property type="entry name" value="Immunoglobulin"/>
    <property type="match status" value="3"/>
</dbReference>
<dbReference type="EMBL" id="BPLQ01010668">
    <property type="protein sequence ID" value="GIY52383.1"/>
    <property type="molecule type" value="Genomic_DNA"/>
</dbReference>
<dbReference type="GO" id="GO:0098632">
    <property type="term" value="F:cell-cell adhesion mediator activity"/>
    <property type="evidence" value="ECO:0007669"/>
    <property type="project" value="TreeGrafter"/>
</dbReference>
<protein>
    <submittedName>
        <fullName evidence="3">Down syndrome cell adhesion molecule homolog</fullName>
    </submittedName>
</protein>
<keyword evidence="1" id="KW-0393">Immunoglobulin domain</keyword>
<dbReference type="GO" id="GO:0070593">
    <property type="term" value="P:dendrite self-avoidance"/>
    <property type="evidence" value="ECO:0007669"/>
    <property type="project" value="TreeGrafter"/>
</dbReference>
<evidence type="ECO:0000259" key="2">
    <source>
        <dbReference type="PROSITE" id="PS50835"/>
    </source>
</evidence>
<feature type="domain" description="Ig-like" evidence="2">
    <location>
        <begin position="14"/>
        <end position="52"/>
    </location>
</feature>
<dbReference type="InterPro" id="IPR007110">
    <property type="entry name" value="Ig-like_dom"/>
</dbReference>
<dbReference type="GO" id="GO:0007156">
    <property type="term" value="P:homophilic cell adhesion via plasma membrane adhesion molecules"/>
    <property type="evidence" value="ECO:0007669"/>
    <property type="project" value="TreeGrafter"/>
</dbReference>
<dbReference type="GO" id="GO:0007411">
    <property type="term" value="P:axon guidance"/>
    <property type="evidence" value="ECO:0007669"/>
    <property type="project" value="TreeGrafter"/>
</dbReference>
<dbReference type="Proteomes" id="UP001054837">
    <property type="component" value="Unassembled WGS sequence"/>
</dbReference>
<dbReference type="PANTHER" id="PTHR10075">
    <property type="entry name" value="BASIGIN RELATED"/>
    <property type="match status" value="1"/>
</dbReference>
<gene>
    <name evidence="3" type="primary">Dscam</name>
    <name evidence="3" type="ORF">CDAR_575491</name>
</gene>
<organism evidence="3 4">
    <name type="scientific">Caerostris darwini</name>
    <dbReference type="NCBI Taxonomy" id="1538125"/>
    <lineage>
        <taxon>Eukaryota</taxon>
        <taxon>Metazoa</taxon>
        <taxon>Ecdysozoa</taxon>
        <taxon>Arthropoda</taxon>
        <taxon>Chelicerata</taxon>
        <taxon>Arachnida</taxon>
        <taxon>Araneae</taxon>
        <taxon>Araneomorphae</taxon>
        <taxon>Entelegynae</taxon>
        <taxon>Araneoidea</taxon>
        <taxon>Araneidae</taxon>
        <taxon>Caerostris</taxon>
    </lineage>
</organism>
<accession>A0AAV4U3M2</accession>
<dbReference type="Pfam" id="PF13927">
    <property type="entry name" value="Ig_3"/>
    <property type="match status" value="1"/>
</dbReference>
<comment type="caution">
    <text evidence="3">The sequence shown here is derived from an EMBL/GenBank/DDBJ whole genome shotgun (WGS) entry which is preliminary data.</text>
</comment>
<dbReference type="Pfam" id="PF07679">
    <property type="entry name" value="I-set"/>
    <property type="match status" value="1"/>
</dbReference>
<dbReference type="PANTHER" id="PTHR10075:SF100">
    <property type="entry name" value="FASCICLIN-2"/>
    <property type="match status" value="1"/>
</dbReference>
<dbReference type="InterPro" id="IPR003598">
    <property type="entry name" value="Ig_sub2"/>
</dbReference>
<proteinExistence type="predicted"/>
<dbReference type="InterPro" id="IPR013098">
    <property type="entry name" value="Ig_I-set"/>
</dbReference>
<feature type="domain" description="Ig-like" evidence="2">
    <location>
        <begin position="180"/>
        <end position="218"/>
    </location>
</feature>
<dbReference type="SMART" id="SM00408">
    <property type="entry name" value="IGc2"/>
    <property type="match status" value="1"/>
</dbReference>
<dbReference type="PROSITE" id="PS50835">
    <property type="entry name" value="IG_LIKE"/>
    <property type="match status" value="3"/>
</dbReference>
<keyword evidence="4" id="KW-1185">Reference proteome</keyword>